<evidence type="ECO:0000313" key="3">
    <source>
        <dbReference type="Proteomes" id="UP001044222"/>
    </source>
</evidence>
<dbReference type="PANTHER" id="PTHR13964">
    <property type="entry name" value="RBP-RELATED"/>
    <property type="match status" value="1"/>
</dbReference>
<feature type="compositionally biased region" description="Low complexity" evidence="1">
    <location>
        <begin position="324"/>
        <end position="333"/>
    </location>
</feature>
<keyword evidence="3" id="KW-1185">Reference proteome</keyword>
<feature type="compositionally biased region" description="Low complexity" evidence="1">
    <location>
        <begin position="500"/>
        <end position="515"/>
    </location>
</feature>
<dbReference type="GO" id="GO:0006357">
    <property type="term" value="P:regulation of transcription by RNA polymerase II"/>
    <property type="evidence" value="ECO:0007669"/>
    <property type="project" value="TreeGrafter"/>
</dbReference>
<dbReference type="AlphaFoldDB" id="A0A9D3RKC8"/>
<feature type="compositionally biased region" description="Basic and acidic residues" evidence="1">
    <location>
        <begin position="383"/>
        <end position="392"/>
    </location>
</feature>
<dbReference type="PANTHER" id="PTHR13964:SF24">
    <property type="entry name" value="AT-RICH INTERACTIVE DOMAIN-CONTAINING PROTEIN 4B"/>
    <property type="match status" value="1"/>
</dbReference>
<dbReference type="EMBL" id="JAFIRN010000018">
    <property type="protein sequence ID" value="KAG5830997.1"/>
    <property type="molecule type" value="Genomic_DNA"/>
</dbReference>
<comment type="caution">
    <text evidence="2">The sequence shown here is derived from an EMBL/GenBank/DDBJ whole genome shotgun (WGS) entry which is preliminary data.</text>
</comment>
<feature type="compositionally biased region" description="Basic residues" evidence="1">
    <location>
        <begin position="78"/>
        <end position="91"/>
    </location>
</feature>
<protein>
    <submittedName>
        <fullName evidence="2">Uncharacterized protein</fullName>
    </submittedName>
</protein>
<feature type="compositionally biased region" description="Pro residues" evidence="1">
    <location>
        <begin position="243"/>
        <end position="281"/>
    </location>
</feature>
<evidence type="ECO:0000256" key="1">
    <source>
        <dbReference type="SAM" id="MobiDB-lite"/>
    </source>
</evidence>
<accession>A0A9D3RKC8</accession>
<sequence>MRRRMTVKGDLGARRRAGPGARRPGGHGAREAQGPPEPQGGGQQKAQSGGPRAAPSEGASRSRPRSGRTADWLPHGSPRGRRREARGRGGRRGSSSSEDEGRARGARPRGGRAARQSQGHPLQEVQRAEGEDEGGGPRLSGRSRKAAQAGAGRGREVGRRPGKGQKDVWSSIQAQWPKKTLKELFSDSDTEAANSPPAVSPAEDPRAGDPARDGEAGRGPQSPTKPGVPQQRQQLGPQHAPTTPNPRPPRPPAPSDSEPRPPPAPPPPSLDPAPRPPPAPRAPAGGEHGGRSETDSSTVEVESLGGELPQEDRPGSPSMAFDGSLSCNSSCSSQHDGQQRARTAALANQKQQKDSQGGGASKKHKRSHKNSGTPPKKSRKMAHSSDSEDHSTSENTAKSPAPKTAAAAAPKCPGRTPPAGHRYHKHGDAEHQGRTPRVYKWSFQMSDLEKMTSLERISFLQEKLQDIRNHYLSLKSEVASIDRRRKRMKKKERESTVAASSSSSSSSSSSPSSSSLTAAVMLTLAEPTVSGSSQNSGVSVECR</sequence>
<feature type="region of interest" description="Disordered" evidence="1">
    <location>
        <begin position="471"/>
        <end position="516"/>
    </location>
</feature>
<dbReference type="InterPro" id="IPR051232">
    <property type="entry name" value="ARID/SWI1_ChromRemod"/>
</dbReference>
<dbReference type="GO" id="GO:0000976">
    <property type="term" value="F:transcription cis-regulatory region binding"/>
    <property type="evidence" value="ECO:0007669"/>
    <property type="project" value="TreeGrafter"/>
</dbReference>
<dbReference type="GO" id="GO:0005634">
    <property type="term" value="C:nucleus"/>
    <property type="evidence" value="ECO:0007669"/>
    <property type="project" value="TreeGrafter"/>
</dbReference>
<organism evidence="2 3">
    <name type="scientific">Anguilla anguilla</name>
    <name type="common">European freshwater eel</name>
    <name type="synonym">Muraena anguilla</name>
    <dbReference type="NCBI Taxonomy" id="7936"/>
    <lineage>
        <taxon>Eukaryota</taxon>
        <taxon>Metazoa</taxon>
        <taxon>Chordata</taxon>
        <taxon>Craniata</taxon>
        <taxon>Vertebrata</taxon>
        <taxon>Euteleostomi</taxon>
        <taxon>Actinopterygii</taxon>
        <taxon>Neopterygii</taxon>
        <taxon>Teleostei</taxon>
        <taxon>Anguilliformes</taxon>
        <taxon>Anguillidae</taxon>
        <taxon>Anguilla</taxon>
    </lineage>
</organism>
<evidence type="ECO:0000313" key="2">
    <source>
        <dbReference type="EMBL" id="KAG5830997.1"/>
    </source>
</evidence>
<name>A0A9D3RKC8_ANGAN</name>
<proteinExistence type="predicted"/>
<gene>
    <name evidence="2" type="ORF">ANANG_G00299200</name>
</gene>
<reference evidence="2" key="1">
    <citation type="submission" date="2021-01" db="EMBL/GenBank/DDBJ databases">
        <title>A chromosome-scale assembly of European eel, Anguilla anguilla.</title>
        <authorList>
            <person name="Henkel C."/>
            <person name="Jong-Raadsen S.A."/>
            <person name="Dufour S."/>
            <person name="Weltzien F.-A."/>
            <person name="Palstra A.P."/>
            <person name="Pelster B."/>
            <person name="Spaink H.P."/>
            <person name="Van Den Thillart G.E."/>
            <person name="Jansen H."/>
            <person name="Zahm M."/>
            <person name="Klopp C."/>
            <person name="Cedric C."/>
            <person name="Louis A."/>
            <person name="Berthelot C."/>
            <person name="Parey E."/>
            <person name="Roest Crollius H."/>
            <person name="Montfort J."/>
            <person name="Robinson-Rechavi M."/>
            <person name="Bucao C."/>
            <person name="Bouchez O."/>
            <person name="Gislard M."/>
            <person name="Lluch J."/>
            <person name="Milhes M."/>
            <person name="Lampietro C."/>
            <person name="Lopez Roques C."/>
            <person name="Donnadieu C."/>
            <person name="Braasch I."/>
            <person name="Desvignes T."/>
            <person name="Postlethwait J."/>
            <person name="Bobe J."/>
            <person name="Guiguen Y."/>
            <person name="Dirks R."/>
        </authorList>
    </citation>
    <scope>NUCLEOTIDE SEQUENCE</scope>
    <source>
        <strain evidence="2">Tag_6206</strain>
        <tissue evidence="2">Liver</tissue>
    </source>
</reference>
<feature type="region of interest" description="Disordered" evidence="1">
    <location>
        <begin position="1"/>
        <end position="437"/>
    </location>
</feature>
<feature type="compositionally biased region" description="Basic and acidic residues" evidence="1">
    <location>
        <begin position="203"/>
        <end position="216"/>
    </location>
</feature>
<feature type="compositionally biased region" description="Low complexity" evidence="1">
    <location>
        <begin position="393"/>
        <end position="411"/>
    </location>
</feature>
<dbReference type="Proteomes" id="UP001044222">
    <property type="component" value="Chromosome 18"/>
</dbReference>